<evidence type="ECO:0000313" key="3">
    <source>
        <dbReference type="Proteomes" id="UP001519296"/>
    </source>
</evidence>
<accession>A0ABS5B1W9</accession>
<reference evidence="2 3" key="1">
    <citation type="submission" date="2018-02" db="EMBL/GenBank/DDBJ databases">
        <title>Draft genome sequence of Streptococcus oricebi CCUG 70868T type strain.</title>
        <authorList>
            <person name="Mendez V."/>
            <person name="Salva-Serra F."/>
            <person name="Jaen-Luchoro D."/>
            <person name="Gonzales-Siles L."/>
            <person name="Karlsson R."/>
            <person name="Engstrom-Jakobsson H."/>
            <person name="Busquets A."/>
            <person name="Gomila M."/>
            <person name="Pineiro-Iglesias B."/>
            <person name="Bennasar-Figueras A."/>
            <person name="Seeger M."/>
            <person name="Moore E."/>
        </authorList>
    </citation>
    <scope>NUCLEOTIDE SEQUENCE [LARGE SCALE GENOMIC DNA]</scope>
    <source>
        <strain evidence="2 3">CCUG 70868</strain>
    </source>
</reference>
<keyword evidence="3" id="KW-1185">Reference proteome</keyword>
<dbReference type="EMBL" id="PRDG01000001">
    <property type="protein sequence ID" value="MBP2622825.1"/>
    <property type="molecule type" value="Genomic_DNA"/>
</dbReference>
<keyword evidence="1" id="KW-1133">Transmembrane helix</keyword>
<comment type="caution">
    <text evidence="2">The sequence shown here is derived from an EMBL/GenBank/DDBJ whole genome shotgun (WGS) entry which is preliminary data.</text>
</comment>
<name>A0ABS5B1W9_9STRE</name>
<evidence type="ECO:0000313" key="2">
    <source>
        <dbReference type="EMBL" id="MBP2622825.1"/>
    </source>
</evidence>
<dbReference type="Proteomes" id="UP001519296">
    <property type="component" value="Unassembled WGS sequence"/>
</dbReference>
<evidence type="ECO:0000256" key="1">
    <source>
        <dbReference type="SAM" id="Phobius"/>
    </source>
</evidence>
<protein>
    <submittedName>
        <fullName evidence="2">Uncharacterized protein</fullName>
    </submittedName>
</protein>
<organism evidence="2 3">
    <name type="scientific">Streptococcus oricebi</name>
    <dbReference type="NCBI Taxonomy" id="1547447"/>
    <lineage>
        <taxon>Bacteria</taxon>
        <taxon>Bacillati</taxon>
        <taxon>Bacillota</taxon>
        <taxon>Bacilli</taxon>
        <taxon>Lactobacillales</taxon>
        <taxon>Streptococcaceae</taxon>
        <taxon>Streptococcus</taxon>
    </lineage>
</organism>
<keyword evidence="1" id="KW-0472">Membrane</keyword>
<sequence length="74" mass="8607">MQKSLKASQLLTGASKDHSFPSQRVLILYFIIFSWITKASHSQNEIKQQVNPIKKRKPNPIDLLFQTCLHHTYL</sequence>
<gene>
    <name evidence="2" type="ORF">C4K46_02600</name>
</gene>
<keyword evidence="1" id="KW-0812">Transmembrane</keyword>
<feature type="transmembrane region" description="Helical" evidence="1">
    <location>
        <begin position="20"/>
        <end position="37"/>
    </location>
</feature>
<proteinExistence type="predicted"/>